<dbReference type="Proteomes" id="UP001196413">
    <property type="component" value="Unassembled WGS sequence"/>
</dbReference>
<comment type="caution">
    <text evidence="1">The sequence shown here is derived from an EMBL/GenBank/DDBJ whole genome shotgun (WGS) entry which is preliminary data.</text>
</comment>
<keyword evidence="2" id="KW-1185">Reference proteome</keyword>
<protein>
    <submittedName>
        <fullName evidence="1">Uncharacterized protein</fullName>
    </submittedName>
</protein>
<organism evidence="1 2">
    <name type="scientific">Parelaphostrongylus tenuis</name>
    <name type="common">Meningeal worm</name>
    <dbReference type="NCBI Taxonomy" id="148309"/>
    <lineage>
        <taxon>Eukaryota</taxon>
        <taxon>Metazoa</taxon>
        <taxon>Ecdysozoa</taxon>
        <taxon>Nematoda</taxon>
        <taxon>Chromadorea</taxon>
        <taxon>Rhabditida</taxon>
        <taxon>Rhabditina</taxon>
        <taxon>Rhabditomorpha</taxon>
        <taxon>Strongyloidea</taxon>
        <taxon>Metastrongylidae</taxon>
        <taxon>Parelaphostrongylus</taxon>
    </lineage>
</organism>
<accession>A0AAD5QN15</accession>
<proteinExistence type="predicted"/>
<dbReference type="EMBL" id="JAHQIW010002783">
    <property type="protein sequence ID" value="KAJ1356307.1"/>
    <property type="molecule type" value="Genomic_DNA"/>
</dbReference>
<evidence type="ECO:0000313" key="1">
    <source>
        <dbReference type="EMBL" id="KAJ1356307.1"/>
    </source>
</evidence>
<dbReference type="AlphaFoldDB" id="A0AAD5QN15"/>
<reference evidence="1" key="1">
    <citation type="submission" date="2021-06" db="EMBL/GenBank/DDBJ databases">
        <title>Parelaphostrongylus tenuis whole genome reference sequence.</title>
        <authorList>
            <person name="Garwood T.J."/>
            <person name="Larsen P.A."/>
            <person name="Fountain-Jones N.M."/>
            <person name="Garbe J.R."/>
            <person name="Macchietto M.G."/>
            <person name="Kania S.A."/>
            <person name="Gerhold R.W."/>
            <person name="Richards J.E."/>
            <person name="Wolf T.M."/>
        </authorList>
    </citation>
    <scope>NUCLEOTIDE SEQUENCE</scope>
    <source>
        <strain evidence="1">MNPRO001-30</strain>
        <tissue evidence="1">Meninges</tissue>
    </source>
</reference>
<sequence length="99" mass="11090">MESELRKVGIKQTHNGKHTEGELTVLAQECKTVACKALKTFEFIPEIKKWIAKTSTSSSRLTSGHVSRRFFDLNWSQRSFMEDNAAANTITNNLASASK</sequence>
<evidence type="ECO:0000313" key="2">
    <source>
        <dbReference type="Proteomes" id="UP001196413"/>
    </source>
</evidence>
<gene>
    <name evidence="1" type="ORF">KIN20_014001</name>
</gene>
<name>A0AAD5QN15_PARTN</name>